<evidence type="ECO:0000313" key="2">
    <source>
        <dbReference type="EMBL" id="CAD7581236.1"/>
    </source>
</evidence>
<sequence length="74" mass="8344">MLKVLIRKMAPYNQVLHISEIVSQQKRLSSLLGVPVYNNIAKNSTSAQTRVTSQPTIAKLPVPPLEKTIEKYLR</sequence>
<name>A0A7R9PFT8_TIMCA</name>
<dbReference type="EMBL" id="OE212633">
    <property type="protein sequence ID" value="CAD7581236.1"/>
    <property type="molecule type" value="Genomic_DNA"/>
</dbReference>
<dbReference type="Gene3D" id="1.10.275.20">
    <property type="entry name" value="Choline/Carnitine o-acyltransferase"/>
    <property type="match status" value="1"/>
</dbReference>
<proteinExistence type="predicted"/>
<dbReference type="GO" id="GO:0016746">
    <property type="term" value="F:acyltransferase activity"/>
    <property type="evidence" value="ECO:0007669"/>
    <property type="project" value="UniProtKB-KW"/>
</dbReference>
<protein>
    <submittedName>
        <fullName evidence="2">(California timema) hypothetical protein</fullName>
    </submittedName>
</protein>
<reference evidence="2" key="1">
    <citation type="submission" date="2020-11" db="EMBL/GenBank/DDBJ databases">
        <authorList>
            <person name="Tran Van P."/>
        </authorList>
    </citation>
    <scope>NUCLEOTIDE SEQUENCE</scope>
</reference>
<organism evidence="2">
    <name type="scientific">Timema californicum</name>
    <name type="common">California timema</name>
    <name type="synonym">Walking stick</name>
    <dbReference type="NCBI Taxonomy" id="61474"/>
    <lineage>
        <taxon>Eukaryota</taxon>
        <taxon>Metazoa</taxon>
        <taxon>Ecdysozoa</taxon>
        <taxon>Arthropoda</taxon>
        <taxon>Hexapoda</taxon>
        <taxon>Insecta</taxon>
        <taxon>Pterygota</taxon>
        <taxon>Neoptera</taxon>
        <taxon>Polyneoptera</taxon>
        <taxon>Phasmatodea</taxon>
        <taxon>Timematodea</taxon>
        <taxon>Timematoidea</taxon>
        <taxon>Timematidae</taxon>
        <taxon>Timema</taxon>
    </lineage>
</organism>
<keyword evidence="1" id="KW-0012">Acyltransferase</keyword>
<gene>
    <name evidence="2" type="ORF">TCMB3V08_LOCUS13769</name>
</gene>
<dbReference type="AlphaFoldDB" id="A0A7R9PFT8"/>
<evidence type="ECO:0000256" key="1">
    <source>
        <dbReference type="ARBA" id="ARBA00023315"/>
    </source>
</evidence>
<keyword evidence="1" id="KW-0808">Transferase</keyword>
<accession>A0A7R9PFT8</accession>
<dbReference type="InterPro" id="IPR042572">
    <property type="entry name" value="Carn_acyl_trans_N"/>
</dbReference>